<evidence type="ECO:0000256" key="7">
    <source>
        <dbReference type="ARBA" id="ARBA00022970"/>
    </source>
</evidence>
<feature type="transmembrane region" description="Helical" evidence="16">
    <location>
        <begin position="561"/>
        <end position="582"/>
    </location>
</feature>
<dbReference type="GO" id="GO:0015179">
    <property type="term" value="F:L-amino acid transmembrane transporter activity"/>
    <property type="evidence" value="ECO:0007669"/>
    <property type="project" value="TreeGrafter"/>
</dbReference>
<keyword evidence="7" id="KW-0029">Amino-acid transport</keyword>
<comment type="subcellular location">
    <subcellularLocation>
        <location evidence="1">Late endosome membrane</location>
        <topology evidence="1">Multi-pass membrane protein</topology>
    </subcellularLocation>
    <subcellularLocation>
        <location evidence="2">Lysosome membrane</location>
        <topology evidence="2">Multi-pass membrane protein</topology>
    </subcellularLocation>
</comment>
<evidence type="ECO:0000256" key="2">
    <source>
        <dbReference type="ARBA" id="ARBA00004155"/>
    </source>
</evidence>
<keyword evidence="4 16" id="KW-0812">Transmembrane</keyword>
<dbReference type="GO" id="GO:0046872">
    <property type="term" value="F:metal ion binding"/>
    <property type="evidence" value="ECO:0007669"/>
    <property type="project" value="UniProtKB-KW"/>
</dbReference>
<feature type="transmembrane region" description="Helical" evidence="16">
    <location>
        <begin position="422"/>
        <end position="443"/>
    </location>
</feature>
<keyword evidence="12" id="KW-0325">Glycoprotein</keyword>
<feature type="transmembrane region" description="Helical" evidence="16">
    <location>
        <begin position="527"/>
        <end position="549"/>
    </location>
</feature>
<name>A0A915AHM9_PARUN</name>
<dbReference type="PANTHER" id="PTHR22950">
    <property type="entry name" value="AMINO ACID TRANSPORTER"/>
    <property type="match status" value="1"/>
</dbReference>
<evidence type="ECO:0000256" key="8">
    <source>
        <dbReference type="ARBA" id="ARBA00022989"/>
    </source>
</evidence>
<protein>
    <submittedName>
        <fullName evidence="19">Amino acid transporter transmembrane domain-containing protein</fullName>
    </submittedName>
</protein>
<feature type="transmembrane region" description="Helical" evidence="16">
    <location>
        <begin position="313"/>
        <end position="331"/>
    </location>
</feature>
<feature type="transmembrane region" description="Helical" evidence="16">
    <location>
        <begin position="463"/>
        <end position="484"/>
    </location>
</feature>
<comment type="similarity">
    <text evidence="14">Belongs to the amino acid/polyamine transporter 2 family. SLC38A9 subfamily.</text>
</comment>
<dbReference type="AlphaFoldDB" id="A0A915AHM9"/>
<evidence type="ECO:0000313" key="18">
    <source>
        <dbReference type="Proteomes" id="UP000887569"/>
    </source>
</evidence>
<evidence type="ECO:0000256" key="13">
    <source>
        <dbReference type="ARBA" id="ARBA00023228"/>
    </source>
</evidence>
<evidence type="ECO:0000256" key="3">
    <source>
        <dbReference type="ARBA" id="ARBA00022448"/>
    </source>
</evidence>
<feature type="transmembrane region" description="Helical" evidence="16">
    <location>
        <begin position="218"/>
        <end position="238"/>
    </location>
</feature>
<keyword evidence="18" id="KW-1185">Reference proteome</keyword>
<dbReference type="InterPro" id="IPR013057">
    <property type="entry name" value="AA_transpt_TM"/>
</dbReference>
<keyword evidence="8 16" id="KW-1133">Transmembrane helix</keyword>
<keyword evidence="6" id="KW-0967">Endosome</keyword>
<keyword evidence="13" id="KW-0458">Lysosome</keyword>
<dbReference type="Proteomes" id="UP000887569">
    <property type="component" value="Unplaced"/>
</dbReference>
<feature type="transmembrane region" description="Helical" evidence="16">
    <location>
        <begin position="165"/>
        <end position="184"/>
    </location>
</feature>
<feature type="domain" description="Amino acid transporter transmembrane" evidence="17">
    <location>
        <begin position="140"/>
        <end position="250"/>
    </location>
</feature>
<keyword evidence="5" id="KW-0479">Metal-binding</keyword>
<evidence type="ECO:0000256" key="9">
    <source>
        <dbReference type="ARBA" id="ARBA00023053"/>
    </source>
</evidence>
<evidence type="ECO:0000256" key="12">
    <source>
        <dbReference type="ARBA" id="ARBA00023180"/>
    </source>
</evidence>
<feature type="transmembrane region" description="Helical" evidence="16">
    <location>
        <begin position="380"/>
        <end position="401"/>
    </location>
</feature>
<feature type="domain" description="Amino acid transporter transmembrane" evidence="17">
    <location>
        <begin position="321"/>
        <end position="577"/>
    </location>
</feature>
<evidence type="ECO:0000256" key="6">
    <source>
        <dbReference type="ARBA" id="ARBA00022753"/>
    </source>
</evidence>
<evidence type="ECO:0000313" key="19">
    <source>
        <dbReference type="WBParaSite" id="PgR006_g069_t01"/>
    </source>
</evidence>
<evidence type="ECO:0000256" key="10">
    <source>
        <dbReference type="ARBA" id="ARBA00023136"/>
    </source>
</evidence>
<keyword evidence="9" id="KW-0915">Sodium</keyword>
<keyword evidence="11" id="KW-1015">Disulfide bond</keyword>
<evidence type="ECO:0000256" key="15">
    <source>
        <dbReference type="SAM" id="MobiDB-lite"/>
    </source>
</evidence>
<dbReference type="PANTHER" id="PTHR22950:SF244">
    <property type="entry name" value="NEUTRAL AMINO ACID TRANSPORTER 9"/>
    <property type="match status" value="1"/>
</dbReference>
<feature type="compositionally biased region" description="Basic and acidic residues" evidence="15">
    <location>
        <begin position="37"/>
        <end position="46"/>
    </location>
</feature>
<keyword evidence="10 16" id="KW-0472">Membrane</keyword>
<dbReference type="WBParaSite" id="PgR006_g069_t01">
    <property type="protein sequence ID" value="PgR006_g069_t01"/>
    <property type="gene ID" value="PgR006_g069"/>
</dbReference>
<feature type="transmembrane region" description="Helical" evidence="16">
    <location>
        <begin position="343"/>
        <end position="360"/>
    </location>
</feature>
<evidence type="ECO:0000256" key="5">
    <source>
        <dbReference type="ARBA" id="ARBA00022723"/>
    </source>
</evidence>
<evidence type="ECO:0000259" key="17">
    <source>
        <dbReference type="Pfam" id="PF01490"/>
    </source>
</evidence>
<feature type="compositionally biased region" description="Polar residues" evidence="15">
    <location>
        <begin position="15"/>
        <end position="29"/>
    </location>
</feature>
<evidence type="ECO:0000256" key="14">
    <source>
        <dbReference type="ARBA" id="ARBA00038442"/>
    </source>
</evidence>
<feature type="transmembrane region" description="Helical" evidence="16">
    <location>
        <begin position="496"/>
        <end position="521"/>
    </location>
</feature>
<organism evidence="18 19">
    <name type="scientific">Parascaris univalens</name>
    <name type="common">Nematode worm</name>
    <dbReference type="NCBI Taxonomy" id="6257"/>
    <lineage>
        <taxon>Eukaryota</taxon>
        <taxon>Metazoa</taxon>
        <taxon>Ecdysozoa</taxon>
        <taxon>Nematoda</taxon>
        <taxon>Chromadorea</taxon>
        <taxon>Rhabditida</taxon>
        <taxon>Spirurina</taxon>
        <taxon>Ascaridomorpha</taxon>
        <taxon>Ascaridoidea</taxon>
        <taxon>Ascarididae</taxon>
        <taxon>Parascaris</taxon>
    </lineage>
</organism>
<dbReference type="GO" id="GO:0031902">
    <property type="term" value="C:late endosome membrane"/>
    <property type="evidence" value="ECO:0007669"/>
    <property type="project" value="UniProtKB-SubCell"/>
</dbReference>
<keyword evidence="3" id="KW-0813">Transport</keyword>
<evidence type="ECO:0000256" key="1">
    <source>
        <dbReference type="ARBA" id="ARBA00004107"/>
    </source>
</evidence>
<dbReference type="Pfam" id="PF01490">
    <property type="entry name" value="Aa_trans"/>
    <property type="match status" value="2"/>
</dbReference>
<evidence type="ECO:0000256" key="11">
    <source>
        <dbReference type="ARBA" id="ARBA00023157"/>
    </source>
</evidence>
<evidence type="ECO:0000256" key="16">
    <source>
        <dbReference type="SAM" id="Phobius"/>
    </source>
</evidence>
<reference evidence="19" key="1">
    <citation type="submission" date="2022-11" db="UniProtKB">
        <authorList>
            <consortium name="WormBaseParasite"/>
        </authorList>
    </citation>
    <scope>IDENTIFICATION</scope>
</reference>
<sequence>MESTSISNGYRAEQPSKSENLIRSSSLTTDQYLRSSQSDDRSDGRSLRRPFAYETYSHPAEMPTSTIVGNSSSVSTDPHTSIEEMFRDRNMAIRYRFFNRLDPRGSRLAMPDHVVPSDFYSVLPLDDFKDESGKQGSIVTIFSVWNTMMGSSLLAMPWAVQQAGLALGIFLILAVGALSLYTAYRIVQSPVGLTLGVDSLAADLPDVCRYFWGSVGDVLSVFFSVVVLLGGIVVYWVLMSNFLYYTGNVIHEAMQPNSTTIPILENRTFTCDVYCPSVPKYHEELDDVVNYFGNLSSGLINRDFFTFDNLWKLQGSVPIYLAIVTLPLLSFKSATFFTKFNMFGTISVVYLMSFVASKAHDCGINVSFTDANSEHFAELFRWRFPALTGTLTLSYFLHNVVLTILRNQKHPENNARDLSIGYSLAAFTYVFTGSVFFLLFPTIRTCISDNFLNNFGSGDAMSATARLFLLFQMMTVLPLLAYLLRAQFFYATLGTIYPGMGYVLLLNIAVLSLAVSIAIFYPHVGSIIRFVGSFSGLVYIFALPCTIHLKRLHMRGTLTRFHIAIHCIIIFLGAANFFTQFFL</sequence>
<feature type="region of interest" description="Disordered" evidence="15">
    <location>
        <begin position="1"/>
        <end position="48"/>
    </location>
</feature>
<dbReference type="GO" id="GO:0005765">
    <property type="term" value="C:lysosomal membrane"/>
    <property type="evidence" value="ECO:0007669"/>
    <property type="project" value="UniProtKB-SubCell"/>
</dbReference>
<accession>A0A915AHM9</accession>
<evidence type="ECO:0000256" key="4">
    <source>
        <dbReference type="ARBA" id="ARBA00022692"/>
    </source>
</evidence>
<proteinExistence type="inferred from homology"/>